<dbReference type="AlphaFoldDB" id="A0A1J7IXM9"/>
<dbReference type="InParanoid" id="A0A1J7IXM9"/>
<sequence>MDQSRLIAPAAGIDLSGYIVAAYPPLPDNLAPQGLEYEMGMDEVNTTLKPLVETQLSVKRKTARRI</sequence>
<protein>
    <submittedName>
        <fullName evidence="1">Uncharacterized protein</fullName>
    </submittedName>
</protein>
<evidence type="ECO:0000313" key="1">
    <source>
        <dbReference type="EMBL" id="OIW22352.1"/>
    </source>
</evidence>
<accession>A0A1J7IXM9</accession>
<proteinExistence type="predicted"/>
<dbReference type="EMBL" id="KV875120">
    <property type="protein sequence ID" value="OIW22352.1"/>
    <property type="molecule type" value="Genomic_DNA"/>
</dbReference>
<gene>
    <name evidence="1" type="ORF">CONLIGDRAFT_687650</name>
</gene>
<dbReference type="Proteomes" id="UP000182658">
    <property type="component" value="Unassembled WGS sequence"/>
</dbReference>
<organism evidence="1 2">
    <name type="scientific">Coniochaeta ligniaria NRRL 30616</name>
    <dbReference type="NCBI Taxonomy" id="1408157"/>
    <lineage>
        <taxon>Eukaryota</taxon>
        <taxon>Fungi</taxon>
        <taxon>Dikarya</taxon>
        <taxon>Ascomycota</taxon>
        <taxon>Pezizomycotina</taxon>
        <taxon>Sordariomycetes</taxon>
        <taxon>Sordariomycetidae</taxon>
        <taxon>Coniochaetales</taxon>
        <taxon>Coniochaetaceae</taxon>
        <taxon>Coniochaeta</taxon>
    </lineage>
</organism>
<evidence type="ECO:0000313" key="2">
    <source>
        <dbReference type="Proteomes" id="UP000182658"/>
    </source>
</evidence>
<reference evidence="1 2" key="1">
    <citation type="submission" date="2016-10" db="EMBL/GenBank/DDBJ databases">
        <title>Draft genome sequence of Coniochaeta ligniaria NRRL30616, a lignocellulolytic fungus for bioabatement of inhibitors in plant biomass hydrolysates.</title>
        <authorList>
            <consortium name="DOE Joint Genome Institute"/>
            <person name="Jimenez D.J."/>
            <person name="Hector R.E."/>
            <person name="Riley R."/>
            <person name="Sun H."/>
            <person name="Grigoriev I.V."/>
            <person name="Van Elsas J.D."/>
            <person name="Nichols N.N."/>
        </authorList>
    </citation>
    <scope>NUCLEOTIDE SEQUENCE [LARGE SCALE GENOMIC DNA]</scope>
    <source>
        <strain evidence="1 2">NRRL 30616</strain>
    </source>
</reference>
<keyword evidence="2" id="KW-1185">Reference proteome</keyword>
<name>A0A1J7IXM9_9PEZI</name>